<dbReference type="Pfam" id="PF20415">
    <property type="entry name" value="DUF6699"/>
    <property type="match status" value="1"/>
</dbReference>
<evidence type="ECO:0000256" key="1">
    <source>
        <dbReference type="SAM" id="MobiDB-lite"/>
    </source>
</evidence>
<proteinExistence type="predicted"/>
<keyword evidence="4" id="KW-1185">Reference proteome</keyword>
<evidence type="ECO:0000259" key="2">
    <source>
        <dbReference type="Pfam" id="PF20415"/>
    </source>
</evidence>
<accession>A0A5C2SAG7</accession>
<evidence type="ECO:0000313" key="4">
    <source>
        <dbReference type="Proteomes" id="UP000313359"/>
    </source>
</evidence>
<organism evidence="3 4">
    <name type="scientific">Lentinus tigrinus ALCF2SS1-6</name>
    <dbReference type="NCBI Taxonomy" id="1328759"/>
    <lineage>
        <taxon>Eukaryota</taxon>
        <taxon>Fungi</taxon>
        <taxon>Dikarya</taxon>
        <taxon>Basidiomycota</taxon>
        <taxon>Agaricomycotina</taxon>
        <taxon>Agaricomycetes</taxon>
        <taxon>Polyporales</taxon>
        <taxon>Polyporaceae</taxon>
        <taxon>Lentinus</taxon>
    </lineage>
</organism>
<dbReference type="AlphaFoldDB" id="A0A5C2SAG7"/>
<dbReference type="EMBL" id="ML122267">
    <property type="protein sequence ID" value="RPD60134.1"/>
    <property type="molecule type" value="Genomic_DNA"/>
</dbReference>
<reference evidence="3" key="1">
    <citation type="journal article" date="2018" name="Genome Biol. Evol.">
        <title>Genomics and development of Lentinus tigrinus, a white-rot wood-decaying mushroom with dimorphic fruiting bodies.</title>
        <authorList>
            <person name="Wu B."/>
            <person name="Xu Z."/>
            <person name="Knudson A."/>
            <person name="Carlson A."/>
            <person name="Chen N."/>
            <person name="Kovaka S."/>
            <person name="LaButti K."/>
            <person name="Lipzen A."/>
            <person name="Pennachio C."/>
            <person name="Riley R."/>
            <person name="Schakwitz W."/>
            <person name="Umezawa K."/>
            <person name="Ohm R.A."/>
            <person name="Grigoriev I.V."/>
            <person name="Nagy L.G."/>
            <person name="Gibbons J."/>
            <person name="Hibbett D."/>
        </authorList>
    </citation>
    <scope>NUCLEOTIDE SEQUENCE [LARGE SCALE GENOMIC DNA]</scope>
    <source>
        <strain evidence="3">ALCF2SS1-6</strain>
    </source>
</reference>
<dbReference type="OrthoDB" id="2752039at2759"/>
<feature type="compositionally biased region" description="Basic and acidic residues" evidence="1">
    <location>
        <begin position="73"/>
        <end position="82"/>
    </location>
</feature>
<evidence type="ECO:0000313" key="3">
    <source>
        <dbReference type="EMBL" id="RPD60134.1"/>
    </source>
</evidence>
<gene>
    <name evidence="3" type="ORF">L227DRAFT_575664</name>
</gene>
<protein>
    <recommendedName>
        <fullName evidence="2">DUF6699 domain-containing protein</fullName>
    </recommendedName>
</protein>
<sequence>MSLHARPHHVSVHGTKYHAQYTITYYRLRPVTHDALKQQPPSLPPDPYTRIHVPPQSGKTPPEQPHARPPPRRHSDVHEERLKAKHRRVRWADEDTIINPKTPPPPETSPAASTPQPKPSVLVKSRRSSASAPPATPHKTARTLPVLHDLLVSFPPGLWDMRRRASPTFYPSCEPRYWEPVFPSSLSTKSMRLVFTPCPRTELSWFATVAPSGTHLVIEDVLRAISTELFQRSACSELYTDHPCYAKANAARQLRTRSGWSDRAYYEDGIRNVDLYHVERGFALWFRGLTPERLRSGEVVYRVRFSYA</sequence>
<feature type="region of interest" description="Disordered" evidence="1">
    <location>
        <begin position="36"/>
        <end position="141"/>
    </location>
</feature>
<dbReference type="Proteomes" id="UP000313359">
    <property type="component" value="Unassembled WGS sequence"/>
</dbReference>
<name>A0A5C2SAG7_9APHY</name>
<dbReference type="InterPro" id="IPR046522">
    <property type="entry name" value="DUF6699"/>
</dbReference>
<feature type="domain" description="DUF6699" evidence="2">
    <location>
        <begin position="159"/>
        <end position="290"/>
    </location>
</feature>